<keyword evidence="6 10" id="KW-0472">Membrane</keyword>
<keyword evidence="2 8" id="KW-0813">Transport</keyword>
<feature type="compositionally biased region" description="Basic and acidic residues" evidence="9">
    <location>
        <begin position="523"/>
        <end position="550"/>
    </location>
</feature>
<sequence>MNDPGLDGPISQDAKDIEKQKLDEHAEAEEDEQAFLQPSRWWFASTAFPLIAGTFGPMASAFSICALVVHWRVQIPPGGVEEHGIYVDDPPWLIAVNSVQLAIALISNLFLLLNMARRVRFSIAQPITIIGWYLSSFTLIGLTACAAGPLKLEPSSEYAFTQAYYYALFSAALYFIVATLMLVTALGALRGHYDKEFQLTMSQRTLMLQTISFLVYLLAGASVYAHIESWQYLDAVYWANFTLLTIGIGDYSPTTHLGRSLLFPFAIGGIIILGLVIGSIRSLVLERGKEKMGSRMVEKHRRVLLKRLHKKGKGQVLEPIKDDKASISRSSTQEELTEKDRREQEFKLMRKVQKVAGRNRKWMSLLISGSVWMLLWFAGAAIFQQCEYGQKWSYFGSLYFAYTSLLTIGYGDFYPQSNSGKPFFVFWSLLAIPSLTILISNMGDTIVKGIRDLTLWVGNFTVLPGEEGIKATIKKTFNKATGGRVFVEDIEESPPGILGESKAEGKEESHPRKDDPESTAQRVLKEKEGPEQEQARRRGHPQDADVDRLPKSRRHYHVMLIKEIAKVVKHLNSAPPREYTYDEWAWFLKLIGEDEADAETHRKPLRKPKPDGEGLGATTTRAEDNFQSNKKKIKWSWLGNRSPLMGNKEEAEWVLERLTRKLDRELDEMHKEELEEKQNRNRGVSEDREGSSGGSS</sequence>
<evidence type="ECO:0000259" key="11">
    <source>
        <dbReference type="Pfam" id="PF07885"/>
    </source>
</evidence>
<evidence type="ECO:0000256" key="3">
    <source>
        <dbReference type="ARBA" id="ARBA00022692"/>
    </source>
</evidence>
<evidence type="ECO:0000313" key="13">
    <source>
        <dbReference type="Proteomes" id="UP000256645"/>
    </source>
</evidence>
<comment type="caution">
    <text evidence="12">The sequence shown here is derived from an EMBL/GenBank/DDBJ whole genome shotgun (WGS) entry which is preliminary data.</text>
</comment>
<gene>
    <name evidence="12" type="ORF">BP6252_06330</name>
</gene>
<keyword evidence="7 8" id="KW-0407">Ion channel</keyword>
<keyword evidence="4 10" id="KW-1133">Transmembrane helix</keyword>
<feature type="region of interest" description="Disordered" evidence="9">
    <location>
        <begin position="669"/>
        <end position="696"/>
    </location>
</feature>
<dbReference type="PANTHER" id="PTHR11003">
    <property type="entry name" value="POTASSIUM CHANNEL, SUBFAMILY K"/>
    <property type="match status" value="1"/>
</dbReference>
<feature type="transmembrane region" description="Helical" evidence="10">
    <location>
        <begin position="261"/>
        <end position="284"/>
    </location>
</feature>
<evidence type="ECO:0000256" key="5">
    <source>
        <dbReference type="ARBA" id="ARBA00023065"/>
    </source>
</evidence>
<dbReference type="Proteomes" id="UP000256645">
    <property type="component" value="Unassembled WGS sequence"/>
</dbReference>
<feature type="transmembrane region" description="Helical" evidence="10">
    <location>
        <begin position="206"/>
        <end position="227"/>
    </location>
</feature>
<name>A0A3D8RML6_9HELO</name>
<dbReference type="InterPro" id="IPR003280">
    <property type="entry name" value="2pore_dom_K_chnl"/>
</dbReference>
<dbReference type="GO" id="GO:0022841">
    <property type="term" value="F:potassium ion leak channel activity"/>
    <property type="evidence" value="ECO:0007669"/>
    <property type="project" value="TreeGrafter"/>
</dbReference>
<evidence type="ECO:0000256" key="6">
    <source>
        <dbReference type="ARBA" id="ARBA00023136"/>
    </source>
</evidence>
<evidence type="ECO:0000256" key="8">
    <source>
        <dbReference type="RuleBase" id="RU003857"/>
    </source>
</evidence>
<dbReference type="Gene3D" id="1.10.287.70">
    <property type="match status" value="2"/>
</dbReference>
<evidence type="ECO:0000256" key="10">
    <source>
        <dbReference type="SAM" id="Phobius"/>
    </source>
</evidence>
<feature type="region of interest" description="Disordered" evidence="9">
    <location>
        <begin position="598"/>
        <end position="622"/>
    </location>
</feature>
<comment type="subcellular location">
    <subcellularLocation>
        <location evidence="1">Membrane</location>
        <topology evidence="1">Multi-pass membrane protein</topology>
    </subcellularLocation>
</comment>
<feature type="transmembrane region" description="Helical" evidence="10">
    <location>
        <begin position="127"/>
        <end position="152"/>
    </location>
</feature>
<feature type="compositionally biased region" description="Basic and acidic residues" evidence="9">
    <location>
        <begin position="598"/>
        <end position="612"/>
    </location>
</feature>
<dbReference type="OrthoDB" id="297496at2759"/>
<evidence type="ECO:0000256" key="4">
    <source>
        <dbReference type="ARBA" id="ARBA00022989"/>
    </source>
</evidence>
<evidence type="ECO:0000256" key="7">
    <source>
        <dbReference type="ARBA" id="ARBA00023303"/>
    </source>
</evidence>
<proteinExistence type="inferred from homology"/>
<dbReference type="FunFam" id="1.10.287.70:FF:000170">
    <property type="entry name" value="Outward-rectifier potassium channel TOK1"/>
    <property type="match status" value="1"/>
</dbReference>
<feature type="transmembrane region" description="Helical" evidence="10">
    <location>
        <begin position="423"/>
        <end position="443"/>
    </location>
</feature>
<feature type="transmembrane region" description="Helical" evidence="10">
    <location>
        <begin position="362"/>
        <end position="382"/>
    </location>
</feature>
<evidence type="ECO:0000256" key="2">
    <source>
        <dbReference type="ARBA" id="ARBA00022448"/>
    </source>
</evidence>
<feature type="compositionally biased region" description="Basic and acidic residues" evidence="9">
    <location>
        <begin position="13"/>
        <end position="24"/>
    </location>
</feature>
<feature type="transmembrane region" description="Helical" evidence="10">
    <location>
        <begin position="91"/>
        <end position="115"/>
    </location>
</feature>
<evidence type="ECO:0000256" key="9">
    <source>
        <dbReference type="SAM" id="MobiDB-lite"/>
    </source>
</evidence>
<feature type="domain" description="Potassium channel" evidence="11">
    <location>
        <begin position="372"/>
        <end position="447"/>
    </location>
</feature>
<accession>A0A3D8RML6</accession>
<feature type="compositionally biased region" description="Basic and acidic residues" evidence="9">
    <location>
        <begin position="669"/>
        <end position="690"/>
    </location>
</feature>
<protein>
    <submittedName>
        <fullName evidence="12">Putative potassium channel</fullName>
    </submittedName>
</protein>
<dbReference type="GO" id="GO:0030322">
    <property type="term" value="P:stabilization of membrane potential"/>
    <property type="evidence" value="ECO:0007669"/>
    <property type="project" value="TreeGrafter"/>
</dbReference>
<dbReference type="STRING" id="1849047.A0A3D8RML6"/>
<feature type="transmembrane region" description="Helical" evidence="10">
    <location>
        <begin position="394"/>
        <end position="411"/>
    </location>
</feature>
<feature type="compositionally biased region" description="Basic and acidic residues" evidence="9">
    <location>
        <begin position="501"/>
        <end position="516"/>
    </location>
</feature>
<dbReference type="GO" id="GO:0005886">
    <property type="term" value="C:plasma membrane"/>
    <property type="evidence" value="ECO:0007669"/>
    <property type="project" value="TreeGrafter"/>
</dbReference>
<keyword evidence="5 8" id="KW-0406">Ion transport</keyword>
<dbReference type="PANTHER" id="PTHR11003:SF301">
    <property type="entry name" value="POTASSIUM CHANNEL PROTEIN"/>
    <property type="match status" value="1"/>
</dbReference>
<evidence type="ECO:0000313" key="12">
    <source>
        <dbReference type="EMBL" id="RDW75188.1"/>
    </source>
</evidence>
<feature type="transmembrane region" description="Helical" evidence="10">
    <location>
        <begin position="47"/>
        <end position="71"/>
    </location>
</feature>
<dbReference type="SUPFAM" id="SSF81324">
    <property type="entry name" value="Voltage-gated potassium channels"/>
    <property type="match status" value="2"/>
</dbReference>
<feature type="region of interest" description="Disordered" evidence="9">
    <location>
        <begin position="494"/>
        <end position="551"/>
    </location>
</feature>
<keyword evidence="13" id="KW-1185">Reference proteome</keyword>
<dbReference type="Pfam" id="PF07885">
    <property type="entry name" value="Ion_trans_2"/>
    <property type="match status" value="2"/>
</dbReference>
<dbReference type="FunFam" id="1.10.287.70:FF:000182">
    <property type="entry name" value="Outward-rectifier potassium channel TOK1"/>
    <property type="match status" value="1"/>
</dbReference>
<reference evidence="12 13" key="1">
    <citation type="journal article" date="2018" name="IMA Fungus">
        <title>IMA Genome-F 9: Draft genome sequence of Annulohypoxylon stygium, Aspergillus mulundensis, Berkeleyomyces basicola (syn. Thielaviopsis basicola), Ceratocystis smalleyi, two Cercospora beticola strains, Coleophoma cylindrospora, Fusarium fracticaudum, Phialophora cf. hyalina, and Morchella septimelata.</title>
        <authorList>
            <person name="Wingfield B.D."/>
            <person name="Bills G.F."/>
            <person name="Dong Y."/>
            <person name="Huang W."/>
            <person name="Nel W.J."/>
            <person name="Swalarsk-Parry B.S."/>
            <person name="Vaghefi N."/>
            <person name="Wilken P.M."/>
            <person name="An Z."/>
            <person name="de Beer Z.W."/>
            <person name="De Vos L."/>
            <person name="Chen L."/>
            <person name="Duong T.A."/>
            <person name="Gao Y."/>
            <person name="Hammerbacher A."/>
            <person name="Kikkert J.R."/>
            <person name="Li Y."/>
            <person name="Li H."/>
            <person name="Li K."/>
            <person name="Li Q."/>
            <person name="Liu X."/>
            <person name="Ma X."/>
            <person name="Naidoo K."/>
            <person name="Pethybridge S.J."/>
            <person name="Sun J."/>
            <person name="Steenkamp E.T."/>
            <person name="van der Nest M.A."/>
            <person name="van Wyk S."/>
            <person name="Wingfield M.J."/>
            <person name="Xiong C."/>
            <person name="Yue Q."/>
            <person name="Zhang X."/>
        </authorList>
    </citation>
    <scope>NUCLEOTIDE SEQUENCE [LARGE SCALE GENOMIC DNA]</scope>
    <source>
        <strain evidence="12 13">BP6252</strain>
    </source>
</reference>
<feature type="transmembrane region" description="Helical" evidence="10">
    <location>
        <begin position="164"/>
        <end position="186"/>
    </location>
</feature>
<dbReference type="PRINTS" id="PR01333">
    <property type="entry name" value="2POREKCHANEL"/>
</dbReference>
<dbReference type="EMBL" id="PDLM01000006">
    <property type="protein sequence ID" value="RDW75188.1"/>
    <property type="molecule type" value="Genomic_DNA"/>
</dbReference>
<dbReference type="AlphaFoldDB" id="A0A3D8RML6"/>
<feature type="region of interest" description="Disordered" evidence="9">
    <location>
        <begin position="1"/>
        <end position="24"/>
    </location>
</feature>
<keyword evidence="3 8" id="KW-0812">Transmembrane</keyword>
<feature type="domain" description="Potassium channel" evidence="11">
    <location>
        <begin position="213"/>
        <end position="284"/>
    </location>
</feature>
<organism evidence="12 13">
    <name type="scientific">Coleophoma cylindrospora</name>
    <dbReference type="NCBI Taxonomy" id="1849047"/>
    <lineage>
        <taxon>Eukaryota</taxon>
        <taxon>Fungi</taxon>
        <taxon>Dikarya</taxon>
        <taxon>Ascomycota</taxon>
        <taxon>Pezizomycotina</taxon>
        <taxon>Leotiomycetes</taxon>
        <taxon>Helotiales</taxon>
        <taxon>Dermateaceae</taxon>
        <taxon>Coleophoma</taxon>
    </lineage>
</organism>
<dbReference type="InterPro" id="IPR013099">
    <property type="entry name" value="K_chnl_dom"/>
</dbReference>
<dbReference type="GO" id="GO:0015271">
    <property type="term" value="F:outward rectifier potassium channel activity"/>
    <property type="evidence" value="ECO:0007669"/>
    <property type="project" value="TreeGrafter"/>
</dbReference>
<evidence type="ECO:0000256" key="1">
    <source>
        <dbReference type="ARBA" id="ARBA00004141"/>
    </source>
</evidence>
<comment type="similarity">
    <text evidence="8">Belongs to the two pore domain potassium channel (TC 1.A.1.8) family.</text>
</comment>